<dbReference type="PANTHER" id="PTHR34849:SF3">
    <property type="entry name" value="SSR2962 PROTEIN"/>
    <property type="match status" value="1"/>
</dbReference>
<proteinExistence type="predicted"/>
<name>E6VHS3_RHOPX</name>
<dbReference type="PANTHER" id="PTHR34849">
    <property type="entry name" value="SSL5025 PROTEIN"/>
    <property type="match status" value="1"/>
</dbReference>
<organism evidence="1 2">
    <name type="scientific">Rhodopseudomonas palustris (strain DX-1)</name>
    <dbReference type="NCBI Taxonomy" id="652103"/>
    <lineage>
        <taxon>Bacteria</taxon>
        <taxon>Pseudomonadati</taxon>
        <taxon>Pseudomonadota</taxon>
        <taxon>Alphaproteobacteria</taxon>
        <taxon>Hyphomicrobiales</taxon>
        <taxon>Nitrobacteraceae</taxon>
        <taxon>Rhodopseudomonas</taxon>
    </lineage>
</organism>
<dbReference type="OrthoDB" id="200074at2"/>
<dbReference type="BioCyc" id="RPAL652103:RPDX1_RS13185-MONOMER"/>
<dbReference type="InterPro" id="IPR036388">
    <property type="entry name" value="WH-like_DNA-bd_sf"/>
</dbReference>
<dbReference type="InterPro" id="IPR007367">
    <property type="entry name" value="DUF433"/>
</dbReference>
<dbReference type="InterPro" id="IPR009057">
    <property type="entry name" value="Homeodomain-like_sf"/>
</dbReference>
<evidence type="ECO:0000313" key="2">
    <source>
        <dbReference type="Proteomes" id="UP000001402"/>
    </source>
</evidence>
<dbReference type="AlphaFoldDB" id="E6VHS3"/>
<dbReference type="Proteomes" id="UP000001402">
    <property type="component" value="Chromosome"/>
</dbReference>
<dbReference type="STRING" id="652103.Rpdx1_2681"/>
<dbReference type="Pfam" id="PF04255">
    <property type="entry name" value="DUF433"/>
    <property type="match status" value="1"/>
</dbReference>
<reference evidence="1" key="1">
    <citation type="submission" date="2010-12" db="EMBL/GenBank/DDBJ databases">
        <title>Complete sequence of Rhodopseudomonas palustris DX-1.</title>
        <authorList>
            <consortium name="US DOE Joint Genome Institute"/>
            <person name="Lucas S."/>
            <person name="Copeland A."/>
            <person name="Lapidus A."/>
            <person name="Cheng J.-F."/>
            <person name="Goodwin L."/>
            <person name="Pitluck S."/>
            <person name="Misra M."/>
            <person name="Chertkov O."/>
            <person name="Detter J.C."/>
            <person name="Han C."/>
            <person name="Tapia R."/>
            <person name="Land M."/>
            <person name="Hauser L."/>
            <person name="Kyrpides N."/>
            <person name="Ivanova N."/>
            <person name="Ovchinnikova G."/>
            <person name="Logan B."/>
            <person name="Oda Y."/>
            <person name="Harwood C."/>
            <person name="Woyke T."/>
        </authorList>
    </citation>
    <scope>NUCLEOTIDE SEQUENCE [LARGE SCALE GENOMIC DNA]</scope>
    <source>
        <strain evidence="1">DX-1</strain>
    </source>
</reference>
<sequence length="112" mass="11834">MGAVTERLGVARAAGGQPRTLASAVNYAIVNPEQAAVGAMRHERIEINPEVMGGKPVVRGTRIPVEMILRKLGAGLSTAEIIADHPRLTADDILAVQTFAADYLADQDVIFG</sequence>
<accession>E6VHS3</accession>
<gene>
    <name evidence="1" type="ordered locus">Rpdx1_2681</name>
</gene>
<dbReference type="eggNOG" id="COG2442">
    <property type="taxonomic scope" value="Bacteria"/>
</dbReference>
<evidence type="ECO:0008006" key="3">
    <source>
        <dbReference type="Google" id="ProtNLM"/>
    </source>
</evidence>
<dbReference type="EMBL" id="CP002418">
    <property type="protein sequence ID" value="ADU44267.1"/>
    <property type="molecule type" value="Genomic_DNA"/>
</dbReference>
<dbReference type="HOGENOM" id="CLU_2143918_0_0_5"/>
<protein>
    <recommendedName>
        <fullName evidence="3">DUF433 domain-containing protein</fullName>
    </recommendedName>
</protein>
<dbReference type="SUPFAM" id="SSF46689">
    <property type="entry name" value="Homeodomain-like"/>
    <property type="match status" value="1"/>
</dbReference>
<evidence type="ECO:0000313" key="1">
    <source>
        <dbReference type="EMBL" id="ADU44267.1"/>
    </source>
</evidence>
<dbReference type="Gene3D" id="1.10.10.10">
    <property type="entry name" value="Winged helix-like DNA-binding domain superfamily/Winged helix DNA-binding domain"/>
    <property type="match status" value="1"/>
</dbReference>
<dbReference type="KEGG" id="rpx:Rpdx1_2681"/>